<evidence type="ECO:0000313" key="2">
    <source>
        <dbReference type="Proteomes" id="UP001497680"/>
    </source>
</evidence>
<gene>
    <name evidence="1" type="ORF">F4821DRAFT_238886</name>
</gene>
<proteinExistence type="predicted"/>
<sequence length="273" mass="30037">MTSNKKSYFLAPSWDLKPEEVVLGSVIADFTSPQRILSAPELLDHIDNRTIFSQKQPMSGSIKIERKATAGIFATFLQVIKTLNISYSYLRTKDIQYSCEAIETRRFTPSAGYINQAANDEAVRSYLEAEGLGGKVFVVTGIKTATQVKITTTNKEQHDMNGQLGVDVTAASVGPKASYSASDTNTSTITIQDPIVFAIQVEKLRLRWLGDGVVNKEHIAGALLSTKRGSEKYTIEQITGNLEIDEINDIGAKVRQGIDEETGEECEIVFFNC</sequence>
<evidence type="ECO:0000313" key="1">
    <source>
        <dbReference type="EMBL" id="KAI6086289.1"/>
    </source>
</evidence>
<protein>
    <submittedName>
        <fullName evidence="1">Uncharacterized protein</fullName>
    </submittedName>
</protein>
<dbReference type="EMBL" id="MU394317">
    <property type="protein sequence ID" value="KAI6086289.1"/>
    <property type="molecule type" value="Genomic_DNA"/>
</dbReference>
<accession>A0ACC0D0K5</accession>
<reference evidence="1 2" key="1">
    <citation type="journal article" date="2022" name="New Phytol.">
        <title>Ecological generalism drives hyperdiversity of secondary metabolite gene clusters in xylarialean endophytes.</title>
        <authorList>
            <person name="Franco M.E.E."/>
            <person name="Wisecaver J.H."/>
            <person name="Arnold A.E."/>
            <person name="Ju Y.M."/>
            <person name="Slot J.C."/>
            <person name="Ahrendt S."/>
            <person name="Moore L.P."/>
            <person name="Eastman K.E."/>
            <person name="Scott K."/>
            <person name="Konkel Z."/>
            <person name="Mondo S.J."/>
            <person name="Kuo A."/>
            <person name="Hayes R.D."/>
            <person name="Haridas S."/>
            <person name="Andreopoulos B."/>
            <person name="Riley R."/>
            <person name="LaButti K."/>
            <person name="Pangilinan J."/>
            <person name="Lipzen A."/>
            <person name="Amirebrahimi M."/>
            <person name="Yan J."/>
            <person name="Adam C."/>
            <person name="Keymanesh K."/>
            <person name="Ng V."/>
            <person name="Louie K."/>
            <person name="Northen T."/>
            <person name="Drula E."/>
            <person name="Henrissat B."/>
            <person name="Hsieh H.M."/>
            <person name="Youens-Clark K."/>
            <person name="Lutzoni F."/>
            <person name="Miadlikowska J."/>
            <person name="Eastwood D.C."/>
            <person name="Hamelin R.C."/>
            <person name="Grigoriev I.V."/>
            <person name="U'Ren J.M."/>
        </authorList>
    </citation>
    <scope>NUCLEOTIDE SEQUENCE [LARGE SCALE GENOMIC DNA]</scope>
    <source>
        <strain evidence="1 2">ER1909</strain>
    </source>
</reference>
<comment type="caution">
    <text evidence="1">The sequence shown here is derived from an EMBL/GenBank/DDBJ whole genome shotgun (WGS) entry which is preliminary data.</text>
</comment>
<name>A0ACC0D0K5_9PEZI</name>
<keyword evidence="2" id="KW-1185">Reference proteome</keyword>
<organism evidence="1 2">
    <name type="scientific">Hypoxylon rubiginosum</name>
    <dbReference type="NCBI Taxonomy" id="110542"/>
    <lineage>
        <taxon>Eukaryota</taxon>
        <taxon>Fungi</taxon>
        <taxon>Dikarya</taxon>
        <taxon>Ascomycota</taxon>
        <taxon>Pezizomycotina</taxon>
        <taxon>Sordariomycetes</taxon>
        <taxon>Xylariomycetidae</taxon>
        <taxon>Xylariales</taxon>
        <taxon>Hypoxylaceae</taxon>
        <taxon>Hypoxylon</taxon>
    </lineage>
</organism>
<dbReference type="Proteomes" id="UP001497680">
    <property type="component" value="Unassembled WGS sequence"/>
</dbReference>